<name>A0ABU5HHF3_9BACT</name>
<organism evidence="1 2">
    <name type="scientific">Hyalangium rubrum</name>
    <dbReference type="NCBI Taxonomy" id="3103134"/>
    <lineage>
        <taxon>Bacteria</taxon>
        <taxon>Pseudomonadati</taxon>
        <taxon>Myxococcota</taxon>
        <taxon>Myxococcia</taxon>
        <taxon>Myxococcales</taxon>
        <taxon>Cystobacterineae</taxon>
        <taxon>Archangiaceae</taxon>
        <taxon>Hyalangium</taxon>
    </lineage>
</organism>
<evidence type="ECO:0000313" key="1">
    <source>
        <dbReference type="EMBL" id="MDY7232898.1"/>
    </source>
</evidence>
<dbReference type="EMBL" id="JAXIVS010000024">
    <property type="protein sequence ID" value="MDY7232898.1"/>
    <property type="molecule type" value="Genomic_DNA"/>
</dbReference>
<dbReference type="RefSeq" id="WP_321551610.1">
    <property type="nucleotide sequence ID" value="NZ_JAXIVS010000024.1"/>
</dbReference>
<evidence type="ECO:0000313" key="2">
    <source>
        <dbReference type="Proteomes" id="UP001291309"/>
    </source>
</evidence>
<reference evidence="1 2" key="1">
    <citation type="submission" date="2023-12" db="EMBL/GenBank/DDBJ databases">
        <title>the genome sequence of Hyalangium sp. s54d21.</title>
        <authorList>
            <person name="Zhang X."/>
        </authorList>
    </citation>
    <scope>NUCLEOTIDE SEQUENCE [LARGE SCALE GENOMIC DNA]</scope>
    <source>
        <strain evidence="2">s54d21</strain>
    </source>
</reference>
<dbReference type="Proteomes" id="UP001291309">
    <property type="component" value="Unassembled WGS sequence"/>
</dbReference>
<comment type="caution">
    <text evidence="1">The sequence shown here is derived from an EMBL/GenBank/DDBJ whole genome shotgun (WGS) entry which is preliminary data.</text>
</comment>
<gene>
    <name evidence="1" type="ORF">SYV04_41315</name>
</gene>
<protein>
    <submittedName>
        <fullName evidence="1">Uncharacterized protein</fullName>
    </submittedName>
</protein>
<keyword evidence="2" id="KW-1185">Reference proteome</keyword>
<sequence length="226" mass="24361">MADGFETPKGPRPASPASQPLVQIEAALRRTGVPDAKRARIAAHLKSLSGADLQRELLLLQHVLESPNAKQAVDTYARVLDMSQESPRATQRLPPEIRHALTKGVADPRATTLTGHEGILVPAQAELAAQTLTHMPQAQFEQAKTLLSRAGQGGAHGLNEARADAGAERAYILKFIAQRSERLRATPEDANAKGSDTEASRAMDEISGIADDMRAMSRTQLIRLNQ</sequence>
<proteinExistence type="predicted"/>
<accession>A0ABU5HHF3</accession>